<organism evidence="2 3">
    <name type="scientific">Trichomalopsis sarcophagae</name>
    <dbReference type="NCBI Taxonomy" id="543379"/>
    <lineage>
        <taxon>Eukaryota</taxon>
        <taxon>Metazoa</taxon>
        <taxon>Ecdysozoa</taxon>
        <taxon>Arthropoda</taxon>
        <taxon>Hexapoda</taxon>
        <taxon>Insecta</taxon>
        <taxon>Pterygota</taxon>
        <taxon>Neoptera</taxon>
        <taxon>Endopterygota</taxon>
        <taxon>Hymenoptera</taxon>
        <taxon>Apocrita</taxon>
        <taxon>Proctotrupomorpha</taxon>
        <taxon>Chalcidoidea</taxon>
        <taxon>Pteromalidae</taxon>
        <taxon>Pteromalinae</taxon>
        <taxon>Trichomalopsis</taxon>
    </lineage>
</organism>
<keyword evidence="3" id="KW-1185">Reference proteome</keyword>
<sequence length="327" mass="36187">MNDVQQAIFKPHYATSAVVDQSPSAECWNFIVDEGLLQIYTTLITESNECNLVLGRQTTLVYAQSRVPFVRSVGMDQRWPDIAPFFSVSGAGNGAAAASTDHFAHPVGHHHHHHHHHHHPSYTSHGPASATHHGHYEAQRNVLLHNATLAPPVGDLNSTGTYHNAGGPSNLGSAVATSMNLTNSSEPMGADSSGAYKPEPSDMIYYQNASADTMNQTDIFNALLDDPLGWNEDLSFNTGVLSPNVELFVSLPFIIFFNRFRSTSRKVVFRRCYLLNIWKETHIEHPVSFVKHDELDSVELAFLALQLICRLLGKSASSDDWCSYLHK</sequence>
<dbReference type="STRING" id="543379.A0A232EKW1"/>
<feature type="compositionally biased region" description="Basic residues" evidence="1">
    <location>
        <begin position="107"/>
        <end position="120"/>
    </location>
</feature>
<dbReference type="OrthoDB" id="7458135at2759"/>
<reference evidence="2 3" key="1">
    <citation type="journal article" date="2017" name="Curr. Biol.">
        <title>The Evolution of Venom by Co-option of Single-Copy Genes.</title>
        <authorList>
            <person name="Martinson E.O."/>
            <person name="Mrinalini"/>
            <person name="Kelkar Y.D."/>
            <person name="Chang C.H."/>
            <person name="Werren J.H."/>
        </authorList>
    </citation>
    <scope>NUCLEOTIDE SEQUENCE [LARGE SCALE GENOMIC DNA]</scope>
    <source>
        <strain evidence="2 3">Alberta</strain>
        <tissue evidence="2">Whole body</tissue>
    </source>
</reference>
<dbReference type="Proteomes" id="UP000215335">
    <property type="component" value="Unassembled WGS sequence"/>
</dbReference>
<feature type="region of interest" description="Disordered" evidence="1">
    <location>
        <begin position="105"/>
        <end position="132"/>
    </location>
</feature>
<evidence type="ECO:0000313" key="3">
    <source>
        <dbReference type="Proteomes" id="UP000215335"/>
    </source>
</evidence>
<evidence type="ECO:0000313" key="2">
    <source>
        <dbReference type="EMBL" id="OXU18999.1"/>
    </source>
</evidence>
<name>A0A232EKW1_9HYME</name>
<protein>
    <submittedName>
        <fullName evidence="2">Uncharacterized protein</fullName>
    </submittedName>
</protein>
<dbReference type="EMBL" id="NNAY01003692">
    <property type="protein sequence ID" value="OXU18999.1"/>
    <property type="molecule type" value="Genomic_DNA"/>
</dbReference>
<comment type="caution">
    <text evidence="2">The sequence shown here is derived from an EMBL/GenBank/DDBJ whole genome shotgun (WGS) entry which is preliminary data.</text>
</comment>
<evidence type="ECO:0000256" key="1">
    <source>
        <dbReference type="SAM" id="MobiDB-lite"/>
    </source>
</evidence>
<gene>
    <name evidence="2" type="ORF">TSAR_013824</name>
</gene>
<proteinExistence type="predicted"/>
<accession>A0A232EKW1</accession>
<dbReference type="AlphaFoldDB" id="A0A232EKW1"/>